<name>A0A2S9DM13_PSECE</name>
<evidence type="ECO:0000313" key="1">
    <source>
        <dbReference type="EMBL" id="PRC01036.1"/>
    </source>
</evidence>
<dbReference type="AlphaFoldDB" id="A0A2S9DM13"/>
<protein>
    <submittedName>
        <fullName evidence="1">Uncharacterized protein</fullName>
    </submittedName>
</protein>
<proteinExistence type="predicted"/>
<dbReference type="EMBL" id="PCQE01000030">
    <property type="protein sequence ID" value="PRC01036.1"/>
    <property type="molecule type" value="Genomic_DNA"/>
</dbReference>
<sequence>MKRQPQLSILKGLLFTYCIENTRDVDREELITSINVNHHEELTWLFNKLTKPEFIKYKQDEREWHINTLQHFLSADENFESVFYLFDTYFEDEIIDRRAFMRTLLECLIRYHAEATADE</sequence>
<gene>
    <name evidence="1" type="ORF">CQ006_17605</name>
</gene>
<organism evidence="1 2">
    <name type="scientific">Pseudomonas cedrina</name>
    <dbReference type="NCBI Taxonomy" id="651740"/>
    <lineage>
        <taxon>Bacteria</taxon>
        <taxon>Pseudomonadati</taxon>
        <taxon>Pseudomonadota</taxon>
        <taxon>Gammaproteobacteria</taxon>
        <taxon>Pseudomonadales</taxon>
        <taxon>Pseudomonadaceae</taxon>
        <taxon>Pseudomonas</taxon>
    </lineage>
</organism>
<dbReference type="RefSeq" id="WP_105226594.1">
    <property type="nucleotide sequence ID" value="NZ_PCQE01000030.1"/>
</dbReference>
<reference evidence="1 2" key="1">
    <citation type="submission" date="2017-09" db="EMBL/GenBank/DDBJ databases">
        <title>Genomic, metabolic, and phenotypic characteristics of bacterial isolates from the natural microbiome of the model nematode Caenorhabditis elegans.</title>
        <authorList>
            <person name="Zimmermann J."/>
            <person name="Obeng N."/>
            <person name="Yang W."/>
            <person name="Obeng O."/>
            <person name="Kissoyan K."/>
            <person name="Pees B."/>
            <person name="Dirksen P."/>
            <person name="Hoppner M."/>
            <person name="Franke A."/>
            <person name="Rosenstiel P."/>
            <person name="Leippe M."/>
            <person name="Dierking K."/>
            <person name="Kaleta C."/>
            <person name="Schulenburg H."/>
        </authorList>
    </citation>
    <scope>NUCLEOTIDE SEQUENCE [LARGE SCALE GENOMIC DNA]</scope>
    <source>
        <strain evidence="1 2">MYb184</strain>
    </source>
</reference>
<accession>A0A2S9DM13</accession>
<dbReference type="Proteomes" id="UP000239458">
    <property type="component" value="Unassembled WGS sequence"/>
</dbReference>
<evidence type="ECO:0000313" key="2">
    <source>
        <dbReference type="Proteomes" id="UP000239458"/>
    </source>
</evidence>
<comment type="caution">
    <text evidence="1">The sequence shown here is derived from an EMBL/GenBank/DDBJ whole genome shotgun (WGS) entry which is preliminary data.</text>
</comment>